<dbReference type="SUPFAM" id="SSF56935">
    <property type="entry name" value="Porins"/>
    <property type="match status" value="1"/>
</dbReference>
<evidence type="ECO:0000256" key="1">
    <source>
        <dbReference type="SAM" id="SignalP"/>
    </source>
</evidence>
<dbReference type="InterPro" id="IPR023614">
    <property type="entry name" value="Porin_dom_sf"/>
</dbReference>
<dbReference type="EMBL" id="JAJEWP010000001">
    <property type="protein sequence ID" value="MCC2614849.1"/>
    <property type="molecule type" value="Genomic_DNA"/>
</dbReference>
<gene>
    <name evidence="2" type="ORF">LJ739_01180</name>
</gene>
<feature type="chain" id="PRO_5046661648" evidence="1">
    <location>
        <begin position="24"/>
        <end position="554"/>
    </location>
</feature>
<dbReference type="InterPro" id="IPR017467">
    <property type="entry name" value="CHP03016_PEP-CTERM"/>
</dbReference>
<comment type="caution">
    <text evidence="2">The sequence shown here is derived from an EMBL/GenBank/DDBJ whole genome shotgun (WGS) entry which is preliminary data.</text>
</comment>
<dbReference type="Gene3D" id="2.40.160.10">
    <property type="entry name" value="Porin"/>
    <property type="match status" value="1"/>
</dbReference>
<accession>A0ABS8G2P6</accession>
<name>A0ABS8G2P6_9ALTE</name>
<dbReference type="RefSeq" id="WP_229156765.1">
    <property type="nucleotide sequence ID" value="NZ_JAJEWP010000001.1"/>
</dbReference>
<protein>
    <submittedName>
        <fullName evidence="2">TIGR03016 family PEP-CTERM system-associated outer membrane protein</fullName>
    </submittedName>
</protein>
<dbReference type="Proteomes" id="UP001520878">
    <property type="component" value="Unassembled WGS sequence"/>
</dbReference>
<evidence type="ECO:0000313" key="3">
    <source>
        <dbReference type="Proteomes" id="UP001520878"/>
    </source>
</evidence>
<dbReference type="NCBIfam" id="TIGR03016">
    <property type="entry name" value="pepcterm_hypo_1"/>
    <property type="match status" value="1"/>
</dbReference>
<feature type="signal peptide" evidence="1">
    <location>
        <begin position="1"/>
        <end position="23"/>
    </location>
</feature>
<organism evidence="2 3">
    <name type="scientific">Fluctibacter halophilus</name>
    <dbReference type="NCBI Taxonomy" id="226011"/>
    <lineage>
        <taxon>Bacteria</taxon>
        <taxon>Pseudomonadati</taxon>
        <taxon>Pseudomonadota</taxon>
        <taxon>Gammaproteobacteria</taxon>
        <taxon>Alteromonadales</taxon>
        <taxon>Alteromonadaceae</taxon>
        <taxon>Fluctibacter</taxon>
    </lineage>
</organism>
<keyword evidence="1" id="KW-0732">Signal</keyword>
<evidence type="ECO:0000313" key="2">
    <source>
        <dbReference type="EMBL" id="MCC2614849.1"/>
    </source>
</evidence>
<proteinExistence type="predicted"/>
<reference evidence="2 3" key="1">
    <citation type="submission" date="2021-10" db="EMBL/GenBank/DDBJ databases">
        <title>Draft genome of Aestuariibacter halophilus JC2043.</title>
        <authorList>
            <person name="Emsley S.A."/>
            <person name="Pfannmuller K.M."/>
            <person name="Ushijima B."/>
            <person name="Saw J.H."/>
            <person name="Videau P."/>
        </authorList>
    </citation>
    <scope>NUCLEOTIDE SEQUENCE [LARGE SCALE GENOMIC DNA]</scope>
    <source>
        <strain evidence="2 3">JC2043</strain>
    </source>
</reference>
<sequence length="554" mass="60965">MHWRKSALFATNLLAFNVSVALAGEVDVVADTVVAYTNYELDHTEDTQTSGVDALTVKPSLALSAKGNDYSARASASYEYFDRHRFGDPLTGNLALDPDKPSHYTRYSYGADYEIIDNILSVNVKGAQSQRAGASSYANVDNQLLGSNQLIETRSHGAGYSLSLLRGDYVALTSLGSYNKLKSDGRTDNTSDDVIREGLDTENSQAFVSLSQGRALKRATWNLSARYQKNDGNTLRNLESRSYSGNLSFPLFSSISLLAQGQREENEFSSGTSELSVSDLEFTSYGIGLRYAPGIAQRIEVTYNDSDRTDNTTTDDSKQYLGVNIDWAFSRRTRLQASYGRNYFGETGNLNFSHSARYVRTSAYYSESVTTFSRLVATEASLGTFVCPEEATSFADCFLPDSPNYELNAGESFTDLVVTVPDINEEVVYRKAGGMTVGYDSGKLAVGLTVGTSDTEYLTLQRDWKTRSVSLNGSYKLGARTSLFSSLSKRKIERQAEGREDDIASASVGVKHQLPGDISTSLDVQYMDRDSTTNNLDLTERRVSFSIRVPFTNN</sequence>
<keyword evidence="3" id="KW-1185">Reference proteome</keyword>